<feature type="region of interest" description="Disordered" evidence="1">
    <location>
        <begin position="105"/>
        <end position="131"/>
    </location>
</feature>
<proteinExistence type="predicted"/>
<feature type="compositionally biased region" description="Polar residues" evidence="1">
    <location>
        <begin position="29"/>
        <end position="40"/>
    </location>
</feature>
<feature type="region of interest" description="Disordered" evidence="1">
    <location>
        <begin position="177"/>
        <end position="198"/>
    </location>
</feature>
<evidence type="ECO:0000313" key="3">
    <source>
        <dbReference type="Proteomes" id="UP001140560"/>
    </source>
</evidence>
<evidence type="ECO:0000256" key="1">
    <source>
        <dbReference type="SAM" id="MobiDB-lite"/>
    </source>
</evidence>
<dbReference type="EMBL" id="JAPEUY010000007">
    <property type="protein sequence ID" value="KAJ4371098.1"/>
    <property type="molecule type" value="Genomic_DNA"/>
</dbReference>
<evidence type="ECO:0000313" key="2">
    <source>
        <dbReference type="EMBL" id="KAJ4371098.1"/>
    </source>
</evidence>
<keyword evidence="3" id="KW-1185">Reference proteome</keyword>
<feature type="region of interest" description="Disordered" evidence="1">
    <location>
        <begin position="257"/>
        <end position="304"/>
    </location>
</feature>
<reference evidence="2" key="1">
    <citation type="submission" date="2022-10" db="EMBL/GenBank/DDBJ databases">
        <title>Tapping the CABI collections for fungal endophytes: first genome assemblies for Collariella, Neodidymelliopsis, Ascochyta clinopodiicola, Didymella pomorum, Didymosphaeria variabile, Neocosmospora piperis and Neocucurbitaria cava.</title>
        <authorList>
            <person name="Hill R."/>
        </authorList>
    </citation>
    <scope>NUCLEOTIDE SEQUENCE</scope>
    <source>
        <strain evidence="2">IMI 356814</strain>
    </source>
</reference>
<name>A0A9W9CMD9_9PLEO</name>
<sequence length="514" mass="56883">MARSTTLPKTKKRSEAAKDVVDADAADATRTSSTDRNYSNWTNNKLKRAIIRRRTRDEDIPPTKRDQWIALLEHLDLRDDEIRASNTSQVDDKPVDVAATNAKDGNPVVIATGDPQKRKRASGDETGLQKRRKTVAQQLFQVPQPISLITAQHEQLDKTDTELQKPTQVQHVPAFLERTEDSPSNPLPRDQIEEPEAPNYNEDVQMTDVGVTIPAHAEEPGEDVGIQVVSHTAHQTASGMTPDMPSAAPNKLDKQAIKEARRPSVKKAGKSSKAPKPKMDTEAVQKKNIAPKQIREATAAMDTVPDTNEAVESLKELEHQLGIVDTEHVEISDERPRGGVVKPPSPKRSRRLAKTTETHSKAQNTTGNGRTAKKPLFVSSMVGPGLPSFLDTSVSYTQTAEVDVEVLAARAVAAGESQSRVSAKDLEVTSAEASNKGNSRAPTKKRFVTGNYMYVPSEKEDKKARPGLMNPREWQKWKERMREYDRRDAEAAGDVYAPPKDPKPWDWRDAYPAA</sequence>
<dbReference type="AlphaFoldDB" id="A0A9W9CMD9"/>
<feature type="region of interest" description="Disordered" evidence="1">
    <location>
        <begin position="458"/>
        <end position="514"/>
    </location>
</feature>
<gene>
    <name evidence="2" type="ORF">N0V83_004314</name>
</gene>
<feature type="region of interest" description="Disordered" evidence="1">
    <location>
        <begin position="1"/>
        <end position="40"/>
    </location>
</feature>
<comment type="caution">
    <text evidence="2">The sequence shown here is derived from an EMBL/GenBank/DDBJ whole genome shotgun (WGS) entry which is preliminary data.</text>
</comment>
<protein>
    <submittedName>
        <fullName evidence="2">Uncharacterized protein</fullName>
    </submittedName>
</protein>
<accession>A0A9W9CMD9</accession>
<feature type="compositionally biased region" description="Basic and acidic residues" evidence="1">
    <location>
        <begin position="473"/>
        <end position="490"/>
    </location>
</feature>
<feature type="compositionally biased region" description="Basic and acidic residues" evidence="1">
    <location>
        <begin position="500"/>
        <end position="514"/>
    </location>
</feature>
<feature type="compositionally biased region" description="Basic residues" evidence="1">
    <location>
        <begin position="263"/>
        <end position="276"/>
    </location>
</feature>
<dbReference type="Proteomes" id="UP001140560">
    <property type="component" value="Unassembled WGS sequence"/>
</dbReference>
<feature type="region of interest" description="Disordered" evidence="1">
    <location>
        <begin position="330"/>
        <end position="374"/>
    </location>
</feature>
<organism evidence="2 3">
    <name type="scientific">Neocucurbitaria cava</name>
    <dbReference type="NCBI Taxonomy" id="798079"/>
    <lineage>
        <taxon>Eukaryota</taxon>
        <taxon>Fungi</taxon>
        <taxon>Dikarya</taxon>
        <taxon>Ascomycota</taxon>
        <taxon>Pezizomycotina</taxon>
        <taxon>Dothideomycetes</taxon>
        <taxon>Pleosporomycetidae</taxon>
        <taxon>Pleosporales</taxon>
        <taxon>Pleosporineae</taxon>
        <taxon>Cucurbitariaceae</taxon>
        <taxon>Neocucurbitaria</taxon>
    </lineage>
</organism>